<dbReference type="GeneID" id="7839593"/>
<evidence type="ECO:0000256" key="2">
    <source>
        <dbReference type="SAM" id="MobiDB-lite"/>
    </source>
</evidence>
<feature type="coiled-coil region" evidence="1">
    <location>
        <begin position="282"/>
        <end position="309"/>
    </location>
</feature>
<organism evidence="3 4">
    <name type="scientific">Tetrahymena thermophila (strain SB210)</name>
    <dbReference type="NCBI Taxonomy" id="312017"/>
    <lineage>
        <taxon>Eukaryota</taxon>
        <taxon>Sar</taxon>
        <taxon>Alveolata</taxon>
        <taxon>Ciliophora</taxon>
        <taxon>Intramacronucleata</taxon>
        <taxon>Oligohymenophorea</taxon>
        <taxon>Hymenostomatida</taxon>
        <taxon>Tetrahymenina</taxon>
        <taxon>Tetrahymenidae</taxon>
        <taxon>Tetrahymena</taxon>
    </lineage>
</organism>
<dbReference type="AlphaFoldDB" id="I7MF46"/>
<dbReference type="RefSeq" id="XP_001018711.1">
    <property type="nucleotide sequence ID" value="XM_001018711.1"/>
</dbReference>
<proteinExistence type="predicted"/>
<gene>
    <name evidence="3" type="ORF">TTHERM_00290940</name>
</gene>
<evidence type="ECO:0000256" key="1">
    <source>
        <dbReference type="SAM" id="Coils"/>
    </source>
</evidence>
<accession>I7MF46</accession>
<dbReference type="InParanoid" id="I7MF46"/>
<evidence type="ECO:0000313" key="4">
    <source>
        <dbReference type="Proteomes" id="UP000009168"/>
    </source>
</evidence>
<dbReference type="Proteomes" id="UP000009168">
    <property type="component" value="Unassembled WGS sequence"/>
</dbReference>
<feature type="region of interest" description="Disordered" evidence="2">
    <location>
        <begin position="327"/>
        <end position="386"/>
    </location>
</feature>
<dbReference type="KEGG" id="tet:TTHERM_00290940"/>
<protein>
    <submittedName>
        <fullName evidence="3">Uncharacterized protein</fullName>
    </submittedName>
</protein>
<feature type="compositionally biased region" description="Polar residues" evidence="2">
    <location>
        <begin position="366"/>
        <end position="380"/>
    </location>
</feature>
<dbReference type="HOGENOM" id="CLU_716661_0_0_1"/>
<evidence type="ECO:0000313" key="3">
    <source>
        <dbReference type="EMBL" id="EAR98466.1"/>
    </source>
</evidence>
<keyword evidence="1" id="KW-0175">Coiled coil</keyword>
<name>I7MF46_TETTS</name>
<reference evidence="4" key="1">
    <citation type="journal article" date="2006" name="PLoS Biol.">
        <title>Macronuclear genome sequence of the ciliate Tetrahymena thermophila, a model eukaryote.</title>
        <authorList>
            <person name="Eisen J.A."/>
            <person name="Coyne R.S."/>
            <person name="Wu M."/>
            <person name="Wu D."/>
            <person name="Thiagarajan M."/>
            <person name="Wortman J.R."/>
            <person name="Badger J.H."/>
            <person name="Ren Q."/>
            <person name="Amedeo P."/>
            <person name="Jones K.M."/>
            <person name="Tallon L.J."/>
            <person name="Delcher A.L."/>
            <person name="Salzberg S.L."/>
            <person name="Silva J.C."/>
            <person name="Haas B.J."/>
            <person name="Majoros W.H."/>
            <person name="Farzad M."/>
            <person name="Carlton J.M."/>
            <person name="Smith R.K. Jr."/>
            <person name="Garg J."/>
            <person name="Pearlman R.E."/>
            <person name="Karrer K.M."/>
            <person name="Sun L."/>
            <person name="Manning G."/>
            <person name="Elde N.C."/>
            <person name="Turkewitz A.P."/>
            <person name="Asai D.J."/>
            <person name="Wilkes D.E."/>
            <person name="Wang Y."/>
            <person name="Cai H."/>
            <person name="Collins K."/>
            <person name="Stewart B.A."/>
            <person name="Lee S.R."/>
            <person name="Wilamowska K."/>
            <person name="Weinberg Z."/>
            <person name="Ruzzo W.L."/>
            <person name="Wloga D."/>
            <person name="Gaertig J."/>
            <person name="Frankel J."/>
            <person name="Tsao C.-C."/>
            <person name="Gorovsky M.A."/>
            <person name="Keeling P.J."/>
            <person name="Waller R.F."/>
            <person name="Patron N.J."/>
            <person name="Cherry J.M."/>
            <person name="Stover N.A."/>
            <person name="Krieger C.J."/>
            <person name="del Toro C."/>
            <person name="Ryder H.F."/>
            <person name="Williamson S.C."/>
            <person name="Barbeau R.A."/>
            <person name="Hamilton E.P."/>
            <person name="Orias E."/>
        </authorList>
    </citation>
    <scope>NUCLEOTIDE SEQUENCE [LARGE SCALE GENOMIC DNA]</scope>
    <source>
        <strain evidence="4">SB210</strain>
    </source>
</reference>
<keyword evidence="4" id="KW-1185">Reference proteome</keyword>
<dbReference type="EMBL" id="GG662651">
    <property type="protein sequence ID" value="EAR98466.1"/>
    <property type="molecule type" value="Genomic_DNA"/>
</dbReference>
<sequence>MNSNQDNLNVSIKDYLNNSNNLLSTNFSEQQTSCSDDSFSSHRMSNIDISFPLDLIQVKNVKRCSIERNQKQKSQQNKLRMKRQSSLVDVVTEEVRGEQEKQEKITNQKRRVFPHLKLIFDDGEKSEDSEIQLQIQRSRCKSAEKLGRILDEVDECSEILNQEILECDEEKNQDDQMKLSGFLHVENLIDKQEPVLEIPTPKKLTSIKSKMYQTSQEDVIKEDYEKENYVNEEKVEFKASQNQFISNQSNSPKYRLKVDEIDDDFKKSTIKKGYSEENSIILEEDEKENDQLNDILEKVRQKIEKQESFLKKISMKNDEVEDDMYQSRGGFVGQIEEIENDCDEKYSSQDDEDDESPERKNRCCDSNKNNFTTQKSNSPKSPLKQD</sequence>